<evidence type="ECO:0000313" key="8">
    <source>
        <dbReference type="Proteomes" id="UP000192418"/>
    </source>
</evidence>
<dbReference type="InterPro" id="IPR036097">
    <property type="entry name" value="HisK_dim/P_sf"/>
</dbReference>
<evidence type="ECO:0000259" key="5">
    <source>
        <dbReference type="PROSITE" id="PS50109"/>
    </source>
</evidence>
<dbReference type="PROSITE" id="PS50109">
    <property type="entry name" value="HIS_KIN"/>
    <property type="match status" value="1"/>
</dbReference>
<dbReference type="InterPro" id="IPR005467">
    <property type="entry name" value="His_kinase_dom"/>
</dbReference>
<dbReference type="Gene3D" id="3.40.50.2300">
    <property type="match status" value="1"/>
</dbReference>
<dbReference type="InterPro" id="IPR003594">
    <property type="entry name" value="HATPase_dom"/>
</dbReference>
<dbReference type="PRINTS" id="PR00344">
    <property type="entry name" value="BCTRLSENSOR"/>
</dbReference>
<keyword evidence="7" id="KW-0808">Transferase</keyword>
<dbReference type="EC" id="2.7.13.3" evidence="2"/>
<evidence type="ECO:0000256" key="1">
    <source>
        <dbReference type="ARBA" id="ARBA00000085"/>
    </source>
</evidence>
<dbReference type="SMART" id="SM00387">
    <property type="entry name" value="HATPase_c"/>
    <property type="match status" value="1"/>
</dbReference>
<dbReference type="SUPFAM" id="SSF47384">
    <property type="entry name" value="Homodimeric domain of signal transducing histidine kinase"/>
    <property type="match status" value="1"/>
</dbReference>
<evidence type="ECO:0000313" key="7">
    <source>
        <dbReference type="EMBL" id="SMC59567.1"/>
    </source>
</evidence>
<dbReference type="EMBL" id="FWXY01000005">
    <property type="protein sequence ID" value="SMC59567.1"/>
    <property type="molecule type" value="Genomic_DNA"/>
</dbReference>
<feature type="domain" description="Histidine kinase" evidence="5">
    <location>
        <begin position="163"/>
        <end position="381"/>
    </location>
</feature>
<dbReference type="SMART" id="SM00448">
    <property type="entry name" value="REC"/>
    <property type="match status" value="1"/>
</dbReference>
<dbReference type="Pfam" id="PF00512">
    <property type="entry name" value="HisKA"/>
    <property type="match status" value="1"/>
</dbReference>
<keyword evidence="8" id="KW-1185">Reference proteome</keyword>
<reference evidence="7 8" key="1">
    <citation type="submission" date="2017-04" db="EMBL/GenBank/DDBJ databases">
        <authorList>
            <person name="Afonso C.L."/>
            <person name="Miller P.J."/>
            <person name="Scott M.A."/>
            <person name="Spackman E."/>
            <person name="Goraichik I."/>
            <person name="Dimitrov K.M."/>
            <person name="Suarez D.L."/>
            <person name="Swayne D.E."/>
        </authorList>
    </citation>
    <scope>NUCLEOTIDE SEQUENCE [LARGE SCALE GENOMIC DNA]</scope>
    <source>
        <strain evidence="7 8">DSM 3385</strain>
    </source>
</reference>
<dbReference type="InterPro" id="IPR004358">
    <property type="entry name" value="Sig_transdc_His_kin-like_C"/>
</dbReference>
<evidence type="ECO:0000259" key="6">
    <source>
        <dbReference type="PROSITE" id="PS50110"/>
    </source>
</evidence>
<feature type="domain" description="Response regulatory" evidence="6">
    <location>
        <begin position="8"/>
        <end position="122"/>
    </location>
</feature>
<feature type="modified residue" description="4-aspartylphosphate" evidence="4">
    <location>
        <position position="57"/>
    </location>
</feature>
<accession>A0A1W2AFU8</accession>
<protein>
    <recommendedName>
        <fullName evidence="2">histidine kinase</fullName>
        <ecNumber evidence="2">2.7.13.3</ecNumber>
    </recommendedName>
</protein>
<dbReference type="SUPFAM" id="SSF52172">
    <property type="entry name" value="CheY-like"/>
    <property type="match status" value="1"/>
</dbReference>
<dbReference type="Proteomes" id="UP000192418">
    <property type="component" value="Unassembled WGS sequence"/>
</dbReference>
<evidence type="ECO:0000256" key="3">
    <source>
        <dbReference type="ARBA" id="ARBA00022553"/>
    </source>
</evidence>
<dbReference type="PANTHER" id="PTHR43547:SF2">
    <property type="entry name" value="HYBRID SIGNAL TRANSDUCTION HISTIDINE KINASE C"/>
    <property type="match status" value="1"/>
</dbReference>
<dbReference type="Pfam" id="PF00072">
    <property type="entry name" value="Response_reg"/>
    <property type="match status" value="1"/>
</dbReference>
<dbReference type="PANTHER" id="PTHR43547">
    <property type="entry name" value="TWO-COMPONENT HISTIDINE KINASE"/>
    <property type="match status" value="1"/>
</dbReference>
<dbReference type="SMART" id="SM00388">
    <property type="entry name" value="HisKA"/>
    <property type="match status" value="1"/>
</dbReference>
<dbReference type="InterPro" id="IPR036890">
    <property type="entry name" value="HATPase_C_sf"/>
</dbReference>
<evidence type="ECO:0000256" key="2">
    <source>
        <dbReference type="ARBA" id="ARBA00012438"/>
    </source>
</evidence>
<dbReference type="RefSeq" id="WP_084067502.1">
    <property type="nucleotide sequence ID" value="NZ_FWXY01000005.1"/>
</dbReference>
<comment type="catalytic activity">
    <reaction evidence="1">
        <text>ATP + protein L-histidine = ADP + protein N-phospho-L-histidine.</text>
        <dbReference type="EC" id="2.7.13.3"/>
    </reaction>
</comment>
<dbReference type="SUPFAM" id="SSF55874">
    <property type="entry name" value="ATPase domain of HSP90 chaperone/DNA topoisomerase II/histidine kinase"/>
    <property type="match status" value="1"/>
</dbReference>
<dbReference type="Gene3D" id="3.30.565.10">
    <property type="entry name" value="Histidine kinase-like ATPase, C-terminal domain"/>
    <property type="match status" value="1"/>
</dbReference>
<dbReference type="InterPro" id="IPR001789">
    <property type="entry name" value="Sig_transdc_resp-reg_receiver"/>
</dbReference>
<keyword evidence="7" id="KW-0418">Kinase</keyword>
<dbReference type="OrthoDB" id="9805967at2"/>
<dbReference type="PROSITE" id="PS50110">
    <property type="entry name" value="RESPONSE_REGULATORY"/>
    <property type="match status" value="1"/>
</dbReference>
<dbReference type="Gene3D" id="1.10.287.130">
    <property type="match status" value="1"/>
</dbReference>
<dbReference type="STRING" id="1121400.SAMN02746065_10547"/>
<organism evidence="7 8">
    <name type="scientific">Desulfocicer vacuolatum DSM 3385</name>
    <dbReference type="NCBI Taxonomy" id="1121400"/>
    <lineage>
        <taxon>Bacteria</taxon>
        <taxon>Pseudomonadati</taxon>
        <taxon>Thermodesulfobacteriota</taxon>
        <taxon>Desulfobacteria</taxon>
        <taxon>Desulfobacterales</taxon>
        <taxon>Desulfobacteraceae</taxon>
        <taxon>Desulfocicer</taxon>
    </lineage>
</organism>
<dbReference type="GO" id="GO:0000155">
    <property type="term" value="F:phosphorelay sensor kinase activity"/>
    <property type="evidence" value="ECO:0007669"/>
    <property type="project" value="InterPro"/>
</dbReference>
<dbReference type="CDD" id="cd00082">
    <property type="entry name" value="HisKA"/>
    <property type="match status" value="1"/>
</dbReference>
<dbReference type="AlphaFoldDB" id="A0A1W2AFU8"/>
<dbReference type="InterPro" id="IPR011006">
    <property type="entry name" value="CheY-like_superfamily"/>
</dbReference>
<dbReference type="InterPro" id="IPR003661">
    <property type="entry name" value="HisK_dim/P_dom"/>
</dbReference>
<proteinExistence type="predicted"/>
<gene>
    <name evidence="7" type="ORF">SAMN02746065_10547</name>
</gene>
<dbReference type="Pfam" id="PF02518">
    <property type="entry name" value="HATPase_c"/>
    <property type="match status" value="1"/>
</dbReference>
<sequence length="381" mass="42353">MTSEIPWKIVVMDDEPDILDVVSIVLEDQGYDVKTAANGREGLDLCTGIHPQIVLTDVRMPEMDGLEVLAHLKEKFEDIEVIVMTAFGELEYAVKALHLDASDFITKPVDGVALELALNRARERYISRKKLKEYTAFLEQANITQAKLLHRDKMISLGRLSAGVVHEINNPLAGILNYARLMNRILGKGALTKERQEKFSRYLALMESESQRISQIVSSLLTFSRKTEPTREAVFVTRLIDKCILLSQHRMRLANIALHRDISGDIPPIKADPHQIQQCLINLIFNAMDAMDNGGAMEISAGYDAVNKSVFIKVKDSGHGITPENRQRIFEPFFTTKNEGYGVGLGLAILFGIMEAHNGSVGVESTPGKGTTFTLHLPAMP</sequence>
<evidence type="ECO:0000256" key="4">
    <source>
        <dbReference type="PROSITE-ProRule" id="PRU00169"/>
    </source>
</evidence>
<name>A0A1W2AFU8_9BACT</name>
<keyword evidence="3 4" id="KW-0597">Phosphoprotein</keyword>